<dbReference type="RefSeq" id="WP_071362182.1">
    <property type="nucleotide sequence ID" value="NZ_JRYB01000001.1"/>
</dbReference>
<name>A0A1S2NB51_9BURK</name>
<dbReference type="Proteomes" id="UP000180246">
    <property type="component" value="Unassembled WGS sequence"/>
</dbReference>
<dbReference type="EMBL" id="JRYB01000001">
    <property type="protein sequence ID" value="OIJ41572.1"/>
    <property type="molecule type" value="Genomic_DNA"/>
</dbReference>
<protein>
    <recommendedName>
        <fullName evidence="4">Transmembrane protein</fullName>
    </recommendedName>
</protein>
<reference evidence="2 3" key="1">
    <citation type="submission" date="2014-10" db="EMBL/GenBank/DDBJ databases">
        <authorList>
            <person name="Seo M.-J."/>
            <person name="Seok Y.J."/>
            <person name="Cha I.-T."/>
        </authorList>
    </citation>
    <scope>NUCLEOTIDE SEQUENCE [LARGE SCALE GENOMIC DNA]</scope>
    <source>
        <strain evidence="2 3">NEU</strain>
    </source>
</reference>
<comment type="caution">
    <text evidence="2">The sequence shown here is derived from an EMBL/GenBank/DDBJ whole genome shotgun (WGS) entry which is preliminary data.</text>
</comment>
<keyword evidence="1" id="KW-0472">Membrane</keyword>
<evidence type="ECO:0000313" key="3">
    <source>
        <dbReference type="Proteomes" id="UP000180246"/>
    </source>
</evidence>
<dbReference type="Pfam" id="PF16137">
    <property type="entry name" value="DUF4845"/>
    <property type="match status" value="1"/>
</dbReference>
<evidence type="ECO:0000256" key="1">
    <source>
        <dbReference type="SAM" id="Phobius"/>
    </source>
</evidence>
<evidence type="ECO:0008006" key="4">
    <source>
        <dbReference type="Google" id="ProtNLM"/>
    </source>
</evidence>
<gene>
    <name evidence="2" type="ORF">LO55_3194</name>
</gene>
<proteinExistence type="predicted"/>
<accession>A0A1S2NB51</accession>
<keyword evidence="1" id="KW-0812">Transmembrane</keyword>
<feature type="transmembrane region" description="Helical" evidence="1">
    <location>
        <begin position="12"/>
        <end position="33"/>
    </location>
</feature>
<dbReference type="InterPro" id="IPR032314">
    <property type="entry name" value="DUF4845"/>
</dbReference>
<evidence type="ECO:0000313" key="2">
    <source>
        <dbReference type="EMBL" id="OIJ41572.1"/>
    </source>
</evidence>
<keyword evidence="1" id="KW-1133">Transmembrane helix</keyword>
<sequence length="132" mass="14190">MDRRKIVNKQDGLSLSGLIGALVVIGVAGIFAMRMVPAYIEYNAIKSAIAKVKDSGGSIREMQQAFNRHTSVNDVEAVRGQDLVFTRDGEETQISFAYEKRLPLMGNVSLLIDFAGTTDPSGVVAEADSTAP</sequence>
<dbReference type="AlphaFoldDB" id="A0A1S2NB51"/>
<organism evidence="2 3">
    <name type="scientific">Massilia timonae</name>
    <dbReference type="NCBI Taxonomy" id="47229"/>
    <lineage>
        <taxon>Bacteria</taxon>
        <taxon>Pseudomonadati</taxon>
        <taxon>Pseudomonadota</taxon>
        <taxon>Betaproteobacteria</taxon>
        <taxon>Burkholderiales</taxon>
        <taxon>Oxalobacteraceae</taxon>
        <taxon>Telluria group</taxon>
        <taxon>Massilia</taxon>
    </lineage>
</organism>